<proteinExistence type="predicted"/>
<organism evidence="1 2">
    <name type="scientific">Ixodes persulcatus</name>
    <name type="common">Taiga tick</name>
    <dbReference type="NCBI Taxonomy" id="34615"/>
    <lineage>
        <taxon>Eukaryota</taxon>
        <taxon>Metazoa</taxon>
        <taxon>Ecdysozoa</taxon>
        <taxon>Arthropoda</taxon>
        <taxon>Chelicerata</taxon>
        <taxon>Arachnida</taxon>
        <taxon>Acari</taxon>
        <taxon>Parasitiformes</taxon>
        <taxon>Ixodida</taxon>
        <taxon>Ixodoidea</taxon>
        <taxon>Ixodidae</taxon>
        <taxon>Ixodinae</taxon>
        <taxon>Ixodes</taxon>
    </lineage>
</organism>
<evidence type="ECO:0000313" key="1">
    <source>
        <dbReference type="EMBL" id="KAG0430283.1"/>
    </source>
</evidence>
<comment type="caution">
    <text evidence="1">The sequence shown here is derived from an EMBL/GenBank/DDBJ whole genome shotgun (WGS) entry which is preliminary data.</text>
</comment>
<protein>
    <submittedName>
        <fullName evidence="1">Uncharacterized protein</fullName>
    </submittedName>
</protein>
<sequence>DDLESITLFRKFLANDMLKRLVEHTNLYNTQNYGSTVNTSALELEQYIGMYLQMGLVKMPIVRSYWEQGTRYSPIADTMSRNRFLKLRKCLHVVNNLEVTEDEKEDKRIVLLIAKLSIVLSILDCRKAMD</sequence>
<dbReference type="EMBL" id="JABSTQ010009338">
    <property type="protein sequence ID" value="KAG0430283.1"/>
    <property type="molecule type" value="Genomic_DNA"/>
</dbReference>
<dbReference type="Proteomes" id="UP000805193">
    <property type="component" value="Unassembled WGS sequence"/>
</dbReference>
<accession>A0AC60QAK7</accession>
<feature type="non-terminal residue" evidence="1">
    <location>
        <position position="1"/>
    </location>
</feature>
<keyword evidence="2" id="KW-1185">Reference proteome</keyword>
<evidence type="ECO:0000313" key="2">
    <source>
        <dbReference type="Proteomes" id="UP000805193"/>
    </source>
</evidence>
<feature type="non-terminal residue" evidence="1">
    <location>
        <position position="130"/>
    </location>
</feature>
<gene>
    <name evidence="1" type="ORF">HPB47_022844</name>
</gene>
<name>A0AC60QAK7_IXOPE</name>
<reference evidence="1 2" key="1">
    <citation type="journal article" date="2020" name="Cell">
        <title>Large-Scale Comparative Analyses of Tick Genomes Elucidate Their Genetic Diversity and Vector Capacities.</title>
        <authorList>
            <consortium name="Tick Genome and Microbiome Consortium (TIGMIC)"/>
            <person name="Jia N."/>
            <person name="Wang J."/>
            <person name="Shi W."/>
            <person name="Du L."/>
            <person name="Sun Y."/>
            <person name="Zhan W."/>
            <person name="Jiang J.F."/>
            <person name="Wang Q."/>
            <person name="Zhang B."/>
            <person name="Ji P."/>
            <person name="Bell-Sakyi L."/>
            <person name="Cui X.M."/>
            <person name="Yuan T.T."/>
            <person name="Jiang B.G."/>
            <person name="Yang W.F."/>
            <person name="Lam T.T."/>
            <person name="Chang Q.C."/>
            <person name="Ding S.J."/>
            <person name="Wang X.J."/>
            <person name="Zhu J.G."/>
            <person name="Ruan X.D."/>
            <person name="Zhao L."/>
            <person name="Wei J.T."/>
            <person name="Ye R.Z."/>
            <person name="Que T.C."/>
            <person name="Du C.H."/>
            <person name="Zhou Y.H."/>
            <person name="Cheng J.X."/>
            <person name="Dai P.F."/>
            <person name="Guo W.B."/>
            <person name="Han X.H."/>
            <person name="Huang E.J."/>
            <person name="Li L.F."/>
            <person name="Wei W."/>
            <person name="Gao Y.C."/>
            <person name="Liu J.Z."/>
            <person name="Shao H.Z."/>
            <person name="Wang X."/>
            <person name="Wang C.C."/>
            <person name="Yang T.C."/>
            <person name="Huo Q.B."/>
            <person name="Li W."/>
            <person name="Chen H.Y."/>
            <person name="Chen S.E."/>
            <person name="Zhou L.G."/>
            <person name="Ni X.B."/>
            <person name="Tian J.H."/>
            <person name="Sheng Y."/>
            <person name="Liu T."/>
            <person name="Pan Y.S."/>
            <person name="Xia L.Y."/>
            <person name="Li J."/>
            <person name="Zhao F."/>
            <person name="Cao W.C."/>
        </authorList>
    </citation>
    <scope>NUCLEOTIDE SEQUENCE [LARGE SCALE GENOMIC DNA]</scope>
    <source>
        <strain evidence="1">Iper-2018</strain>
    </source>
</reference>